<proteinExistence type="inferred from homology"/>
<evidence type="ECO:0000313" key="13">
    <source>
        <dbReference type="EMBL" id="HGK63594.1"/>
    </source>
</evidence>
<dbReference type="GO" id="GO:0005829">
    <property type="term" value="C:cytosol"/>
    <property type="evidence" value="ECO:0007669"/>
    <property type="project" value="TreeGrafter"/>
</dbReference>
<comment type="catalytic activity">
    <reaction evidence="1">
        <text>(7,8-dihydropterin-6-yl)methyl diphosphate + 4-aminobenzoate = 7,8-dihydropteroate + diphosphate</text>
        <dbReference type="Rhea" id="RHEA:19949"/>
        <dbReference type="ChEBI" id="CHEBI:17836"/>
        <dbReference type="ChEBI" id="CHEBI:17839"/>
        <dbReference type="ChEBI" id="CHEBI:33019"/>
        <dbReference type="ChEBI" id="CHEBI:72950"/>
        <dbReference type="EC" id="2.5.1.15"/>
    </reaction>
</comment>
<dbReference type="GO" id="GO:0046654">
    <property type="term" value="P:tetrahydrofolate biosynthetic process"/>
    <property type="evidence" value="ECO:0007669"/>
    <property type="project" value="TreeGrafter"/>
</dbReference>
<sequence length="397" mass="45022">MRLLSLMPKDLVKELRKVGVSEEAIPIFLEKASFFALKLENLSQAAGNILKQVALACGQDCAIHKKVISGRKKISDAILFTNKRQLKMIVEKLSYQGDFLKKLKEQLTTFLEGKNDWLLNFRNVTYNLKERPLIMGILNLTPDSFYDGGKFKNKKEAIAEAVKMEEEGADIIDIGGESTRPGSEPVSWKEELKRVMPVLKEVRKKIKIPISIDTYKSEVAKEALEEGAEIVNDISGLSFDKKMAEIVSRYNAYCVIMHIKGRPKTMQKRVYYRDVIKEIYDYLKEKIAYAEKMGIKREKIIIDPGIGFGKKLEHNIEIIRRLGEFKTLNLPILVGHSRKSFIGEILSLPPEERLIGSLAVAVISLLNGAHILRVHDVKATKQVVEIFCAIMKDANNF</sequence>
<dbReference type="InterPro" id="IPR011005">
    <property type="entry name" value="Dihydropteroate_synth-like_sf"/>
</dbReference>
<dbReference type="Gene3D" id="3.20.20.20">
    <property type="entry name" value="Dihydropteroate synthase-like"/>
    <property type="match status" value="1"/>
</dbReference>
<comment type="cofactor">
    <cofactor evidence="2">
        <name>Mg(2+)</name>
        <dbReference type="ChEBI" id="CHEBI:18420"/>
    </cofactor>
</comment>
<dbReference type="InterPro" id="IPR006390">
    <property type="entry name" value="DHP_synth_dom"/>
</dbReference>
<evidence type="ECO:0000256" key="11">
    <source>
        <dbReference type="ARBA" id="ARBA00030193"/>
    </source>
</evidence>
<dbReference type="InterPro" id="IPR000489">
    <property type="entry name" value="Pterin-binding_dom"/>
</dbReference>
<evidence type="ECO:0000256" key="8">
    <source>
        <dbReference type="ARBA" id="ARBA00022723"/>
    </source>
</evidence>
<keyword evidence="10" id="KW-0289">Folate biosynthesis</keyword>
<dbReference type="PROSITE" id="PS50972">
    <property type="entry name" value="PTERIN_BINDING"/>
    <property type="match status" value="1"/>
</dbReference>
<comment type="similarity">
    <text evidence="4">Belongs to the DHPS family.</text>
</comment>
<evidence type="ECO:0000256" key="10">
    <source>
        <dbReference type="ARBA" id="ARBA00022909"/>
    </source>
</evidence>
<dbReference type="PANTHER" id="PTHR20941:SF1">
    <property type="entry name" value="FOLIC ACID SYNTHESIS PROTEIN FOL1"/>
    <property type="match status" value="1"/>
</dbReference>
<reference evidence="13" key="1">
    <citation type="journal article" date="2020" name="mSystems">
        <title>Genome- and Community-Level Interaction Insights into Carbon Utilization and Element Cycling Functions of Hydrothermarchaeota in Hydrothermal Sediment.</title>
        <authorList>
            <person name="Zhou Z."/>
            <person name="Liu Y."/>
            <person name="Xu W."/>
            <person name="Pan J."/>
            <person name="Luo Z.H."/>
            <person name="Li M."/>
        </authorList>
    </citation>
    <scope>NUCLEOTIDE SEQUENCE [LARGE SCALE GENOMIC DNA]</scope>
    <source>
        <strain evidence="13">SpSt-697</strain>
    </source>
</reference>
<feature type="domain" description="Pterin-binding" evidence="12">
    <location>
        <begin position="132"/>
        <end position="385"/>
    </location>
</feature>
<dbReference type="EMBL" id="DTDR01000085">
    <property type="protein sequence ID" value="HGK63594.1"/>
    <property type="molecule type" value="Genomic_DNA"/>
</dbReference>
<evidence type="ECO:0000259" key="12">
    <source>
        <dbReference type="PROSITE" id="PS50972"/>
    </source>
</evidence>
<evidence type="ECO:0000256" key="4">
    <source>
        <dbReference type="ARBA" id="ARBA00009503"/>
    </source>
</evidence>
<dbReference type="PROSITE" id="PS00793">
    <property type="entry name" value="DHPS_2"/>
    <property type="match status" value="1"/>
</dbReference>
<dbReference type="GO" id="GO:0046656">
    <property type="term" value="P:folic acid biosynthetic process"/>
    <property type="evidence" value="ECO:0007669"/>
    <property type="project" value="UniProtKB-KW"/>
</dbReference>
<dbReference type="EC" id="2.5.1.15" evidence="5"/>
<dbReference type="AlphaFoldDB" id="A0A7V3ZVC4"/>
<evidence type="ECO:0000256" key="7">
    <source>
        <dbReference type="ARBA" id="ARBA00022679"/>
    </source>
</evidence>
<dbReference type="FunFam" id="3.20.20.20:FF:000006">
    <property type="entry name" value="Dihydropteroate synthase"/>
    <property type="match status" value="1"/>
</dbReference>
<dbReference type="GO" id="GO:0004156">
    <property type="term" value="F:dihydropteroate synthase activity"/>
    <property type="evidence" value="ECO:0007669"/>
    <property type="project" value="UniProtKB-EC"/>
</dbReference>
<dbReference type="SUPFAM" id="SSF51717">
    <property type="entry name" value="Dihydropteroate synthetase-like"/>
    <property type="match status" value="1"/>
</dbReference>
<comment type="caution">
    <text evidence="13">The sequence shown here is derived from an EMBL/GenBank/DDBJ whole genome shotgun (WGS) entry which is preliminary data.</text>
</comment>
<accession>A0A7V3ZVC4</accession>
<dbReference type="PANTHER" id="PTHR20941">
    <property type="entry name" value="FOLATE SYNTHESIS PROTEINS"/>
    <property type="match status" value="1"/>
</dbReference>
<gene>
    <name evidence="13" type="primary">folP</name>
    <name evidence="13" type="ORF">ENU74_03260</name>
</gene>
<evidence type="ECO:0000256" key="5">
    <source>
        <dbReference type="ARBA" id="ARBA00012458"/>
    </source>
</evidence>
<keyword evidence="8" id="KW-0479">Metal-binding</keyword>
<keyword evidence="7 13" id="KW-0808">Transferase</keyword>
<keyword evidence="9" id="KW-0460">Magnesium</keyword>
<dbReference type="NCBIfam" id="TIGR01496">
    <property type="entry name" value="DHPS"/>
    <property type="match status" value="1"/>
</dbReference>
<evidence type="ECO:0000256" key="6">
    <source>
        <dbReference type="ARBA" id="ARBA00016919"/>
    </source>
</evidence>
<dbReference type="InterPro" id="IPR045031">
    <property type="entry name" value="DHP_synth-like"/>
</dbReference>
<dbReference type="Pfam" id="PF00809">
    <property type="entry name" value="Pterin_bind"/>
    <property type="match status" value="1"/>
</dbReference>
<evidence type="ECO:0000256" key="3">
    <source>
        <dbReference type="ARBA" id="ARBA00004763"/>
    </source>
</evidence>
<comment type="pathway">
    <text evidence="3">Cofactor biosynthesis; tetrahydrofolate biosynthesis; 7,8-dihydrofolate from 2-amino-4-hydroxy-6-hydroxymethyl-7,8-dihydropteridine diphosphate and 4-aminobenzoate: step 1/2.</text>
</comment>
<evidence type="ECO:0000256" key="2">
    <source>
        <dbReference type="ARBA" id="ARBA00001946"/>
    </source>
</evidence>
<dbReference type="CDD" id="cd00739">
    <property type="entry name" value="DHPS"/>
    <property type="match status" value="1"/>
</dbReference>
<dbReference type="PROSITE" id="PS00792">
    <property type="entry name" value="DHPS_1"/>
    <property type="match status" value="1"/>
</dbReference>
<evidence type="ECO:0000256" key="9">
    <source>
        <dbReference type="ARBA" id="ARBA00022842"/>
    </source>
</evidence>
<evidence type="ECO:0000256" key="1">
    <source>
        <dbReference type="ARBA" id="ARBA00000012"/>
    </source>
</evidence>
<protein>
    <recommendedName>
        <fullName evidence="6">Dihydropteroate synthase</fullName>
        <ecNumber evidence="5">2.5.1.15</ecNumber>
    </recommendedName>
    <alternativeName>
        <fullName evidence="11">Dihydropteroate pyrophosphorylase</fullName>
    </alternativeName>
</protein>
<name>A0A7V3ZVC4_UNCW3</name>
<organism evidence="13">
    <name type="scientific">candidate division WOR-3 bacterium</name>
    <dbReference type="NCBI Taxonomy" id="2052148"/>
    <lineage>
        <taxon>Bacteria</taxon>
        <taxon>Bacteria division WOR-3</taxon>
    </lineage>
</organism>
<dbReference type="GO" id="GO:0046872">
    <property type="term" value="F:metal ion binding"/>
    <property type="evidence" value="ECO:0007669"/>
    <property type="project" value="UniProtKB-KW"/>
</dbReference>